<dbReference type="EMBL" id="JAMSHJ010000001">
    <property type="protein sequence ID" value="KAI5446340.1"/>
    <property type="molecule type" value="Genomic_DNA"/>
</dbReference>
<organism evidence="4 5">
    <name type="scientific">Pisum sativum</name>
    <name type="common">Garden pea</name>
    <name type="synonym">Lathyrus oleraceus</name>
    <dbReference type="NCBI Taxonomy" id="3888"/>
    <lineage>
        <taxon>Eukaryota</taxon>
        <taxon>Viridiplantae</taxon>
        <taxon>Streptophyta</taxon>
        <taxon>Embryophyta</taxon>
        <taxon>Tracheophyta</taxon>
        <taxon>Spermatophyta</taxon>
        <taxon>Magnoliopsida</taxon>
        <taxon>eudicotyledons</taxon>
        <taxon>Gunneridae</taxon>
        <taxon>Pentapetalae</taxon>
        <taxon>rosids</taxon>
        <taxon>fabids</taxon>
        <taxon>Fabales</taxon>
        <taxon>Fabaceae</taxon>
        <taxon>Papilionoideae</taxon>
        <taxon>50 kb inversion clade</taxon>
        <taxon>NPAAA clade</taxon>
        <taxon>Hologalegina</taxon>
        <taxon>IRL clade</taxon>
        <taxon>Fabeae</taxon>
        <taxon>Lathyrus</taxon>
    </lineage>
</organism>
<comment type="similarity">
    <text evidence="1">Belongs to the mTERF family.</text>
</comment>
<keyword evidence="3" id="KW-0809">Transit peptide</keyword>
<evidence type="ECO:0000256" key="3">
    <source>
        <dbReference type="ARBA" id="ARBA00022946"/>
    </source>
</evidence>
<keyword evidence="5" id="KW-1185">Reference proteome</keyword>
<dbReference type="AlphaFoldDB" id="A0A9D5GYW3"/>
<keyword evidence="2" id="KW-0804">Transcription</keyword>
<dbReference type="Gramene" id="Psat01G0425200-T1">
    <property type="protein sequence ID" value="KAI5446340.1"/>
    <property type="gene ID" value="KIW84_014252"/>
</dbReference>
<dbReference type="Gene3D" id="1.25.70.10">
    <property type="entry name" value="Transcription termination factor 3, mitochondrial"/>
    <property type="match status" value="1"/>
</dbReference>
<dbReference type="GO" id="GO:0003676">
    <property type="term" value="F:nucleic acid binding"/>
    <property type="evidence" value="ECO:0007669"/>
    <property type="project" value="InterPro"/>
</dbReference>
<name>A0A9D5GYW3_PEA</name>
<dbReference type="PANTHER" id="PTHR13068">
    <property type="entry name" value="CGI-12 PROTEIN-RELATED"/>
    <property type="match status" value="1"/>
</dbReference>
<evidence type="ECO:0008006" key="6">
    <source>
        <dbReference type="Google" id="ProtNLM"/>
    </source>
</evidence>
<comment type="caution">
    <text evidence="4">The sequence shown here is derived from an EMBL/GenBank/DDBJ whole genome shotgun (WGS) entry which is preliminary data.</text>
</comment>
<dbReference type="PANTHER" id="PTHR13068:SF91">
    <property type="entry name" value="TRANSCRIPTION TERMINATION FACTOR FAMILY PROTEIN"/>
    <property type="match status" value="1"/>
</dbReference>
<dbReference type="Proteomes" id="UP001058974">
    <property type="component" value="Chromosome 1"/>
</dbReference>
<accession>A0A9D5GYW3</accession>
<keyword evidence="2" id="KW-0806">Transcription termination</keyword>
<proteinExistence type="inferred from homology"/>
<evidence type="ECO:0000256" key="2">
    <source>
        <dbReference type="ARBA" id="ARBA00022472"/>
    </source>
</evidence>
<reference evidence="4 5" key="1">
    <citation type="journal article" date="2022" name="Nat. Genet.">
        <title>Improved pea reference genome and pan-genome highlight genomic features and evolutionary characteristics.</title>
        <authorList>
            <person name="Yang T."/>
            <person name="Liu R."/>
            <person name="Luo Y."/>
            <person name="Hu S."/>
            <person name="Wang D."/>
            <person name="Wang C."/>
            <person name="Pandey M.K."/>
            <person name="Ge S."/>
            <person name="Xu Q."/>
            <person name="Li N."/>
            <person name="Li G."/>
            <person name="Huang Y."/>
            <person name="Saxena R.K."/>
            <person name="Ji Y."/>
            <person name="Li M."/>
            <person name="Yan X."/>
            <person name="He Y."/>
            <person name="Liu Y."/>
            <person name="Wang X."/>
            <person name="Xiang C."/>
            <person name="Varshney R.K."/>
            <person name="Ding H."/>
            <person name="Gao S."/>
            <person name="Zong X."/>
        </authorList>
    </citation>
    <scope>NUCLEOTIDE SEQUENCE [LARGE SCALE GENOMIC DNA]</scope>
    <source>
        <strain evidence="4 5">cv. Zhongwan 6</strain>
    </source>
</reference>
<sequence>MFKALLHPNDSAISTTSRILCNLHFPFSHKFLTTTTTTTSNPHSPSFAVSYFINNLKFSSESALKASKLVHFKTSKKPDSVLSFFRTHGFTDSDIHKIIRREPWLLSCDTQKRVLPKFQFLLSKGASTSDVVRIVVGNPRFMKSSLNNRVIPIYNLVTQYLQSDQKTIASIIACPSLLCSDYLAPNINMMAENGVCYSSIYRILRTRPNVIFCRLRELEETVKELKNMGFDPSKSYFGDALLGKIGLSKSKWNERIDTFKSWGWSEETVLEAIKRQPKCMLASNDKINRVMSFWVNEMDWDSSYLVKGPGMFGYCLEKRIIPRAMVIFYLLAKGLRSEKASLLSPFYVSEKLFLERYVLCFKEEESSHLLKLYHAMMKLGDKKARDIEES</sequence>
<gene>
    <name evidence="4" type="ORF">KIW84_014252</name>
</gene>
<evidence type="ECO:0000256" key="1">
    <source>
        <dbReference type="ARBA" id="ARBA00007692"/>
    </source>
</evidence>
<dbReference type="GO" id="GO:0006353">
    <property type="term" value="P:DNA-templated transcription termination"/>
    <property type="evidence" value="ECO:0007669"/>
    <property type="project" value="UniProtKB-KW"/>
</dbReference>
<protein>
    <recommendedName>
        <fullName evidence="6">mTERF protein</fullName>
    </recommendedName>
</protein>
<dbReference type="FunFam" id="1.25.70.10:FF:000001">
    <property type="entry name" value="Mitochondrial transcription termination factor-like"/>
    <property type="match status" value="1"/>
</dbReference>
<evidence type="ECO:0000313" key="5">
    <source>
        <dbReference type="Proteomes" id="UP001058974"/>
    </source>
</evidence>
<evidence type="ECO:0000313" key="4">
    <source>
        <dbReference type="EMBL" id="KAI5446340.1"/>
    </source>
</evidence>
<dbReference type="InterPro" id="IPR038538">
    <property type="entry name" value="MTERF_sf"/>
</dbReference>
<dbReference type="SMART" id="SM00733">
    <property type="entry name" value="Mterf"/>
    <property type="match status" value="5"/>
</dbReference>
<keyword evidence="2" id="KW-0805">Transcription regulation</keyword>
<dbReference type="Pfam" id="PF02536">
    <property type="entry name" value="mTERF"/>
    <property type="match status" value="2"/>
</dbReference>
<dbReference type="InterPro" id="IPR003690">
    <property type="entry name" value="MTERF"/>
</dbReference>